<keyword evidence="1" id="KW-0560">Oxidoreductase</keyword>
<dbReference type="Gene3D" id="3.10.450.50">
    <property type="match status" value="1"/>
</dbReference>
<accession>A0A2V1E6D8</accession>
<dbReference type="InterPro" id="IPR001509">
    <property type="entry name" value="Epimerase_deHydtase"/>
</dbReference>
<dbReference type="InterPro" id="IPR050425">
    <property type="entry name" value="NAD(P)_dehydrat-like"/>
</dbReference>
<dbReference type="FunFam" id="3.40.50.720:FF:000191">
    <property type="entry name" value="Methylglyoxal reductase (NADPH-dependent)"/>
    <property type="match status" value="1"/>
</dbReference>
<organism evidence="4 5">
    <name type="scientific">Periconia macrospinosa</name>
    <dbReference type="NCBI Taxonomy" id="97972"/>
    <lineage>
        <taxon>Eukaryota</taxon>
        <taxon>Fungi</taxon>
        <taxon>Dikarya</taxon>
        <taxon>Ascomycota</taxon>
        <taxon>Pezizomycotina</taxon>
        <taxon>Dothideomycetes</taxon>
        <taxon>Pleosporomycetidae</taxon>
        <taxon>Pleosporales</taxon>
        <taxon>Massarineae</taxon>
        <taxon>Periconiaceae</taxon>
        <taxon>Periconia</taxon>
    </lineage>
</organism>
<evidence type="ECO:0000313" key="5">
    <source>
        <dbReference type="Proteomes" id="UP000244855"/>
    </source>
</evidence>
<proteinExistence type="inferred from homology"/>
<dbReference type="EMBL" id="KZ805310">
    <property type="protein sequence ID" value="PVI06117.1"/>
    <property type="molecule type" value="Genomic_DNA"/>
</dbReference>
<dbReference type="PANTHER" id="PTHR10366:SF564">
    <property type="entry name" value="STEROL-4-ALPHA-CARBOXYLATE 3-DEHYDROGENASE, DECARBOXYLATING"/>
    <property type="match status" value="1"/>
</dbReference>
<dbReference type="OrthoDB" id="2735536at2759"/>
<keyword evidence="5" id="KW-1185">Reference proteome</keyword>
<dbReference type="Pfam" id="PF01370">
    <property type="entry name" value="Epimerase"/>
    <property type="match status" value="1"/>
</dbReference>
<dbReference type="SUPFAM" id="SSF51735">
    <property type="entry name" value="NAD(P)-binding Rossmann-fold domains"/>
    <property type="match status" value="1"/>
</dbReference>
<dbReference type="InterPro" id="IPR036291">
    <property type="entry name" value="NAD(P)-bd_dom_sf"/>
</dbReference>
<dbReference type="SUPFAM" id="SSF54427">
    <property type="entry name" value="NTF2-like"/>
    <property type="match status" value="1"/>
</dbReference>
<dbReference type="InterPro" id="IPR032710">
    <property type="entry name" value="NTF2-like_dom_sf"/>
</dbReference>
<dbReference type="STRING" id="97972.A0A2V1E6D8"/>
<dbReference type="Gene3D" id="3.40.50.720">
    <property type="entry name" value="NAD(P)-binding Rossmann-like Domain"/>
    <property type="match status" value="1"/>
</dbReference>
<evidence type="ECO:0000259" key="3">
    <source>
        <dbReference type="PROSITE" id="PS50177"/>
    </source>
</evidence>
<dbReference type="GO" id="GO:0016616">
    <property type="term" value="F:oxidoreductase activity, acting on the CH-OH group of donors, NAD or NADP as acceptor"/>
    <property type="evidence" value="ECO:0007669"/>
    <property type="project" value="TreeGrafter"/>
</dbReference>
<gene>
    <name evidence="4" type="ORF">DM02DRAFT_623429</name>
</gene>
<dbReference type="Pfam" id="PF02136">
    <property type="entry name" value="NTF2"/>
    <property type="match status" value="1"/>
</dbReference>
<evidence type="ECO:0000256" key="2">
    <source>
        <dbReference type="ARBA" id="ARBA00023445"/>
    </source>
</evidence>
<dbReference type="CDD" id="cd05227">
    <property type="entry name" value="AR_SDR_e"/>
    <property type="match status" value="1"/>
</dbReference>
<protein>
    <submittedName>
        <fullName evidence="4">NAD(P)-binding protein</fullName>
    </submittedName>
</protein>
<comment type="similarity">
    <text evidence="2">Belongs to the NAD(P)-dependent epimerase/dehydratase family. Dihydroflavonol-4-reductase subfamily.</text>
</comment>
<evidence type="ECO:0000256" key="1">
    <source>
        <dbReference type="ARBA" id="ARBA00023002"/>
    </source>
</evidence>
<feature type="domain" description="NTF2" evidence="3">
    <location>
        <begin position="372"/>
        <end position="492"/>
    </location>
</feature>
<dbReference type="CDD" id="cd00780">
    <property type="entry name" value="NTF2"/>
    <property type="match status" value="1"/>
</dbReference>
<dbReference type="PANTHER" id="PTHR10366">
    <property type="entry name" value="NAD DEPENDENT EPIMERASE/DEHYDRATASE"/>
    <property type="match status" value="1"/>
</dbReference>
<dbReference type="AlphaFoldDB" id="A0A2V1E6D8"/>
<reference evidence="4 5" key="1">
    <citation type="journal article" date="2018" name="Sci. Rep.">
        <title>Comparative genomics provides insights into the lifestyle and reveals functional heterogeneity of dark septate endophytic fungi.</title>
        <authorList>
            <person name="Knapp D.G."/>
            <person name="Nemeth J.B."/>
            <person name="Barry K."/>
            <person name="Hainaut M."/>
            <person name="Henrissat B."/>
            <person name="Johnson J."/>
            <person name="Kuo A."/>
            <person name="Lim J.H.P."/>
            <person name="Lipzen A."/>
            <person name="Nolan M."/>
            <person name="Ohm R.A."/>
            <person name="Tamas L."/>
            <person name="Grigoriev I.V."/>
            <person name="Spatafora J.W."/>
            <person name="Nagy L.G."/>
            <person name="Kovacs G.M."/>
        </authorList>
    </citation>
    <scope>NUCLEOTIDE SEQUENCE [LARGE SCALE GENOMIC DNA]</scope>
    <source>
        <strain evidence="4 5">DSE2036</strain>
    </source>
</reference>
<sequence>MTRVLLTGGSGFIAAHTLDVLLKRGHSVVTTVRTQEKADKIKVDHEKEVESGQLSFSIVPDIAQEGAFDKAVVSDPPFEAVLHTASPFHFNVTDVQKDLLDPAIIGTTGILKSIKKSAPSVKHVVITSSFAAIIDGAKGSNPGHTYSEKDWNPITHQEALENPSNGYRASKTFAEKAAWDFLEKEKPNFTVSTINPPLVFGPIVHALDSLDNLNTSNQRILWAVQGKWKDEIAPTGVYSWVDVRDVAEAHVAAFEKPEAANKRFFVVAGFFSNKEVAAIIRKNFSEYKDKLPTESTPGGDYPEGDQFYETALKKVLKVPRRKSLKGMDGAEKTSAGSIPFSRPPIPVTVNFPLAPFLPNLFIEFINMDFRQEALGFVGKYYQQFDSDRSGLSKRFYADNSMLTFSKDNVQGVAAIHEKFTNLPFTEQLIHKIEESDIDVQPCADDGIMILVTGKLQEFGQPMPLCFVQTFQIKYRGTADAEPWYIFNDMFQIVWPAA</sequence>
<dbReference type="InterPro" id="IPR002075">
    <property type="entry name" value="NTF2_dom"/>
</dbReference>
<evidence type="ECO:0000313" key="4">
    <source>
        <dbReference type="EMBL" id="PVI06117.1"/>
    </source>
</evidence>
<dbReference type="Proteomes" id="UP000244855">
    <property type="component" value="Unassembled WGS sequence"/>
</dbReference>
<name>A0A2V1E6D8_9PLEO</name>
<dbReference type="InterPro" id="IPR018222">
    <property type="entry name" value="Nuclear_transport_factor_2_euk"/>
</dbReference>
<dbReference type="PROSITE" id="PS50177">
    <property type="entry name" value="NTF2_DOMAIN"/>
    <property type="match status" value="1"/>
</dbReference>